<dbReference type="AlphaFoldDB" id="A0A1J5PEZ1"/>
<comment type="caution">
    <text evidence="1">The sequence shown here is derived from an EMBL/GenBank/DDBJ whole genome shotgun (WGS) entry which is preliminary data.</text>
</comment>
<organism evidence="1">
    <name type="scientific">mine drainage metagenome</name>
    <dbReference type="NCBI Taxonomy" id="410659"/>
    <lineage>
        <taxon>unclassified sequences</taxon>
        <taxon>metagenomes</taxon>
        <taxon>ecological metagenomes</taxon>
    </lineage>
</organism>
<dbReference type="Pfam" id="PF03891">
    <property type="entry name" value="DUF333"/>
    <property type="match status" value="1"/>
</dbReference>
<protein>
    <recommendedName>
        <fullName evidence="2">Hemolysin</fullName>
    </recommendedName>
</protein>
<reference evidence="1" key="1">
    <citation type="submission" date="2016-10" db="EMBL/GenBank/DDBJ databases">
        <title>Sequence of Gallionella enrichment culture.</title>
        <authorList>
            <person name="Poehlein A."/>
            <person name="Muehling M."/>
            <person name="Daniel R."/>
        </authorList>
    </citation>
    <scope>NUCLEOTIDE SEQUENCE</scope>
</reference>
<evidence type="ECO:0000313" key="1">
    <source>
        <dbReference type="EMBL" id="OIQ63819.1"/>
    </source>
</evidence>
<sequence length="76" mass="8207">MKRLLLLPFLLAACEPAPITSAPATKAATMANPASVYCVQQHGKLQIVGDASGQFAYCHLPGGRVVEEWELYHSTH</sequence>
<dbReference type="PANTHER" id="PTHR38008:SF2">
    <property type="entry name" value="HEMOLYSIN"/>
    <property type="match status" value="1"/>
</dbReference>
<evidence type="ECO:0008006" key="2">
    <source>
        <dbReference type="Google" id="ProtNLM"/>
    </source>
</evidence>
<accession>A0A1J5PEZ1</accession>
<gene>
    <name evidence="1" type="ORF">GALL_546380</name>
</gene>
<proteinExistence type="predicted"/>
<name>A0A1J5PEZ1_9ZZZZ</name>
<dbReference type="EMBL" id="MLJW01008666">
    <property type="protein sequence ID" value="OIQ63819.1"/>
    <property type="molecule type" value="Genomic_DNA"/>
</dbReference>
<dbReference type="PANTHER" id="PTHR38008">
    <property type="entry name" value="HEMOLYSIN-RELATED"/>
    <property type="match status" value="1"/>
</dbReference>
<dbReference type="InterPro" id="IPR005590">
    <property type="entry name" value="DUF333"/>
</dbReference>